<reference evidence="1 2" key="1">
    <citation type="submission" date="2013-03" db="EMBL/GenBank/DDBJ databases">
        <authorList>
            <person name="Le V."/>
        </authorList>
    </citation>
    <scope>NUCLEOTIDE SEQUENCE [LARGE SCALE GENOMIC DNA]</scope>
    <source>
        <strain evidence="1 2">BiD32</strain>
    </source>
</reference>
<reference evidence="2" key="2">
    <citation type="submission" date="2013-04" db="EMBL/GenBank/DDBJ databases">
        <title>Bisphenol A degrading Sphingobium sp. strain BiD32.</title>
        <authorList>
            <person name="Nielsen J.L."/>
            <person name="Zhou N.A."/>
            <person name="Kjeldal H."/>
        </authorList>
    </citation>
    <scope>NUCLEOTIDE SEQUENCE [LARGE SCALE GENOMIC DNA]</scope>
    <source>
        <strain evidence="2">BiD32</strain>
    </source>
</reference>
<proteinExistence type="predicted"/>
<evidence type="ECO:0000313" key="2">
    <source>
        <dbReference type="Proteomes" id="UP000013201"/>
    </source>
</evidence>
<gene>
    <name evidence="1" type="ORF">EBBID32_3400</name>
</gene>
<sequence>MTRETVIGDTPASRATSEIVGAPVCRDVPSRGFRVDPVMPHL</sequence>
<keyword evidence="2" id="KW-1185">Reference proteome</keyword>
<organism evidence="1 2">
    <name type="scientific">Sphingobium indicum BiD32</name>
    <dbReference type="NCBI Taxonomy" id="1301087"/>
    <lineage>
        <taxon>Bacteria</taxon>
        <taxon>Pseudomonadati</taxon>
        <taxon>Pseudomonadota</taxon>
        <taxon>Alphaproteobacteria</taxon>
        <taxon>Sphingomonadales</taxon>
        <taxon>Sphingomonadaceae</taxon>
        <taxon>Sphingobium</taxon>
    </lineage>
</organism>
<evidence type="ECO:0000313" key="1">
    <source>
        <dbReference type="EMBL" id="CCW16009.1"/>
    </source>
</evidence>
<comment type="caution">
    <text evidence="1">The sequence shown here is derived from an EMBL/GenBank/DDBJ whole genome shotgun (WGS) entry which is preliminary data.</text>
</comment>
<dbReference type="EMBL" id="CAVK010000014">
    <property type="protein sequence ID" value="CCW16009.1"/>
    <property type="molecule type" value="Genomic_DNA"/>
</dbReference>
<name>N1MGV1_9SPHN</name>
<dbReference type="AlphaFoldDB" id="N1MGV1"/>
<protein>
    <submittedName>
        <fullName evidence="1">Uncharacterized protein</fullName>
    </submittedName>
</protein>
<accession>N1MGV1</accession>
<dbReference type="Proteomes" id="UP000013201">
    <property type="component" value="Unassembled WGS sequence"/>
</dbReference>